<dbReference type="SUPFAM" id="SSF53850">
    <property type="entry name" value="Periplasmic binding protein-like II"/>
    <property type="match status" value="1"/>
</dbReference>
<keyword evidence="1" id="KW-0732">Signal</keyword>
<protein>
    <submittedName>
        <fullName evidence="2">NitT/TauT family transport system substrate-binding protein</fullName>
    </submittedName>
</protein>
<reference evidence="2 3" key="1">
    <citation type="submission" date="2020-08" db="EMBL/GenBank/DDBJ databases">
        <title>Sequencing the genomes of 1000 actinobacteria strains.</title>
        <authorList>
            <person name="Klenk H.-P."/>
        </authorList>
    </citation>
    <scope>NUCLEOTIDE SEQUENCE [LARGE SCALE GENOMIC DNA]</scope>
    <source>
        <strain evidence="2 3">DSM 102122</strain>
    </source>
</reference>
<dbReference type="Proteomes" id="UP000542813">
    <property type="component" value="Unassembled WGS sequence"/>
</dbReference>
<feature type="chain" id="PRO_5039518275" evidence="1">
    <location>
        <begin position="28"/>
        <end position="358"/>
    </location>
</feature>
<evidence type="ECO:0000313" key="3">
    <source>
        <dbReference type="Proteomes" id="UP000542813"/>
    </source>
</evidence>
<dbReference type="EMBL" id="JACHMM010000001">
    <property type="protein sequence ID" value="MBB5791077.1"/>
    <property type="molecule type" value="Genomic_DNA"/>
</dbReference>
<organism evidence="2 3">
    <name type="scientific">Jiangella mangrovi</name>
    <dbReference type="NCBI Taxonomy" id="1524084"/>
    <lineage>
        <taxon>Bacteria</taxon>
        <taxon>Bacillati</taxon>
        <taxon>Actinomycetota</taxon>
        <taxon>Actinomycetes</taxon>
        <taxon>Jiangellales</taxon>
        <taxon>Jiangellaceae</taxon>
        <taxon>Jiangella</taxon>
    </lineage>
</organism>
<comment type="caution">
    <text evidence="2">The sequence shown here is derived from an EMBL/GenBank/DDBJ whole genome shotgun (WGS) entry which is preliminary data.</text>
</comment>
<evidence type="ECO:0000256" key="1">
    <source>
        <dbReference type="SAM" id="SignalP"/>
    </source>
</evidence>
<proteinExistence type="predicted"/>
<dbReference type="Pfam" id="PF13379">
    <property type="entry name" value="NMT1_2"/>
    <property type="match status" value="1"/>
</dbReference>
<dbReference type="RefSeq" id="WP_184827558.1">
    <property type="nucleotide sequence ID" value="NZ_JACHMM010000001.1"/>
</dbReference>
<evidence type="ECO:0000313" key="2">
    <source>
        <dbReference type="EMBL" id="MBB5791077.1"/>
    </source>
</evidence>
<name>A0A7W9GW60_9ACTN</name>
<dbReference type="InterPro" id="IPR006311">
    <property type="entry name" value="TAT_signal"/>
</dbReference>
<accession>A0A7W9GW60</accession>
<dbReference type="PANTHER" id="PTHR30024">
    <property type="entry name" value="ALIPHATIC SULFONATES-BINDING PROTEIN-RELATED"/>
    <property type="match status" value="1"/>
</dbReference>
<sequence length="358" mass="38635">MTLRTLGRRPVLPAVLAAAALALAACAGEEATADDGDSLGTVVVATSADDFTGGQLAYTMAVANGYFEEEGVRIENYITDTAPNTLQALINDQVNVGFLSLSTTAQAVEQGRNVKLAAAVQITNDWSLIVSTKWLEDQGIDPQEFAGWPIEERGAVLGDNALWATNSAGGLWERASAYLADWFGFDPETDVQLAPLENINKIAGIKDGSVQVWLASSPDNRLLVESGDAVEALSTQELVDEVPLVANARAAETIVNDDWAQDNRELAEAFFRAYQRGADFVVENSVDDILAIAQEQYADFDVERIRTVVEVNKENLPPDSRHSEEAIQAQIDFAVASGNIAEPLPIDEVYTDEYLPAE</sequence>
<gene>
    <name evidence="2" type="ORF">HD601_005652</name>
</gene>
<keyword evidence="3" id="KW-1185">Reference proteome</keyword>
<dbReference type="PROSITE" id="PS51318">
    <property type="entry name" value="TAT"/>
    <property type="match status" value="1"/>
</dbReference>
<feature type="signal peptide" evidence="1">
    <location>
        <begin position="1"/>
        <end position="27"/>
    </location>
</feature>
<dbReference type="Gene3D" id="3.40.190.10">
    <property type="entry name" value="Periplasmic binding protein-like II"/>
    <property type="match status" value="2"/>
</dbReference>
<dbReference type="PROSITE" id="PS51257">
    <property type="entry name" value="PROKAR_LIPOPROTEIN"/>
    <property type="match status" value="1"/>
</dbReference>
<dbReference type="AlphaFoldDB" id="A0A7W9GW60"/>